<evidence type="ECO:0000313" key="4">
    <source>
        <dbReference type="RefSeq" id="XP_014475536.1"/>
    </source>
</evidence>
<feature type="compositionally biased region" description="Basic and acidic residues" evidence="1">
    <location>
        <begin position="210"/>
        <end position="269"/>
    </location>
</feature>
<dbReference type="SMART" id="SM00292">
    <property type="entry name" value="BRCT"/>
    <property type="match status" value="1"/>
</dbReference>
<dbReference type="CTD" id="7515"/>
<accession>A0A6P3XAU8</accession>
<dbReference type="GeneID" id="106744913"/>
<dbReference type="Gene3D" id="2.60.120.260">
    <property type="entry name" value="Galactose-binding domain-like"/>
    <property type="match status" value="1"/>
</dbReference>
<dbReference type="Pfam" id="PF01834">
    <property type="entry name" value="XRCC1_N"/>
    <property type="match status" value="1"/>
</dbReference>
<dbReference type="Pfam" id="PF00533">
    <property type="entry name" value="BRCT"/>
    <property type="match status" value="1"/>
</dbReference>
<gene>
    <name evidence="4" type="primary">LOC106744913</name>
</gene>
<proteinExistence type="predicted"/>
<reference evidence="4" key="1">
    <citation type="submission" date="2025-08" db="UniProtKB">
        <authorList>
            <consortium name="RefSeq"/>
        </authorList>
    </citation>
    <scope>IDENTIFICATION</scope>
</reference>
<dbReference type="PANTHER" id="PTHR11370">
    <property type="entry name" value="DNA-REPAIR PROTEIN XRCC1"/>
    <property type="match status" value="1"/>
</dbReference>
<evidence type="ECO:0000256" key="1">
    <source>
        <dbReference type="SAM" id="MobiDB-lite"/>
    </source>
</evidence>
<protein>
    <submittedName>
        <fullName evidence="4">DNA repair protein XRCC1</fullName>
    </submittedName>
</protein>
<feature type="domain" description="BRCT" evidence="2">
    <location>
        <begin position="363"/>
        <end position="453"/>
    </location>
</feature>
<dbReference type="GO" id="GO:0003684">
    <property type="term" value="F:damaged DNA binding"/>
    <property type="evidence" value="ECO:0007669"/>
    <property type="project" value="InterPro"/>
</dbReference>
<keyword evidence="3" id="KW-1185">Reference proteome</keyword>
<dbReference type="InterPro" id="IPR002706">
    <property type="entry name" value="Xrcc1_N"/>
</dbReference>
<dbReference type="AlphaFoldDB" id="A0A6P3XAU8"/>
<evidence type="ECO:0000313" key="3">
    <source>
        <dbReference type="Proteomes" id="UP000515204"/>
    </source>
</evidence>
<feature type="compositionally biased region" description="Acidic residues" evidence="1">
    <location>
        <begin position="476"/>
        <end position="486"/>
    </location>
</feature>
<feature type="region of interest" description="Disordered" evidence="1">
    <location>
        <begin position="201"/>
        <end position="312"/>
    </location>
</feature>
<dbReference type="KEGG" id="dqu:106744913"/>
<name>A0A6P3XAU8_DINQU</name>
<dbReference type="GO" id="GO:0000012">
    <property type="term" value="P:single strand break repair"/>
    <property type="evidence" value="ECO:0007669"/>
    <property type="project" value="InterPro"/>
</dbReference>
<dbReference type="InterPro" id="IPR008979">
    <property type="entry name" value="Galactose-bd-like_sf"/>
</dbReference>
<organism evidence="3 4">
    <name type="scientific">Dinoponera quadriceps</name>
    <name type="common">South American ant</name>
    <dbReference type="NCBI Taxonomy" id="609295"/>
    <lineage>
        <taxon>Eukaryota</taxon>
        <taxon>Metazoa</taxon>
        <taxon>Ecdysozoa</taxon>
        <taxon>Arthropoda</taxon>
        <taxon>Hexapoda</taxon>
        <taxon>Insecta</taxon>
        <taxon>Pterygota</taxon>
        <taxon>Neoptera</taxon>
        <taxon>Endopterygota</taxon>
        <taxon>Hymenoptera</taxon>
        <taxon>Apocrita</taxon>
        <taxon>Aculeata</taxon>
        <taxon>Formicoidea</taxon>
        <taxon>Formicidae</taxon>
        <taxon>Ponerinae</taxon>
        <taxon>Ponerini</taxon>
        <taxon>Dinoponera</taxon>
    </lineage>
</organism>
<dbReference type="RefSeq" id="XP_014475536.1">
    <property type="nucleotide sequence ID" value="XM_014620050.1"/>
</dbReference>
<dbReference type="InterPro" id="IPR001357">
    <property type="entry name" value="BRCT_dom"/>
</dbReference>
<feature type="region of interest" description="Disordered" evidence="1">
    <location>
        <begin position="452"/>
        <end position="486"/>
    </location>
</feature>
<evidence type="ECO:0000259" key="2">
    <source>
        <dbReference type="PROSITE" id="PS50172"/>
    </source>
</evidence>
<dbReference type="InterPro" id="IPR036420">
    <property type="entry name" value="BRCT_dom_sf"/>
</dbReference>
<sequence length="486" mass="55838">MIVKFEKIISYSSEHPSYPAANLLQRNSERCNTWRCAKPGEMLAHVIFQLAESSYITGVEIGNFQSCVVIVTASTTSEPDNWIVIVNHRFMTNDRASNGMFKDQVQIFTKRELNPDTMKIKFDRVKVTCMQSANMRVLFGLSYIVLRSDTAADLGLDMFGRFKLKQPHVIKTPLEMMREKLAKTEEEKKTDYKKLLEQMQKNSVESFSRSQEEKKPMKRPLLEKLEAGKADEVFGKKDKVQPPKDKKNKKETPNREAKNTEDTPKEKVVVRTPFGDIVPSKDTVKNSIKDTTKSPSNSKKRPPSEVESSSDVGYSEKKQKCAECSKELEDQPCKTCQRLSQPATVGNATPKTKHDTPVRCKKPFRELFSGVTFSLSGYVNPKRDEIRRKALNMGAKYIPDPNTTNKKCTYLICAFKNTPKYQQFKKHTKIVSHTFIEECFDKKTRFPWRRYALDQKDRSQPESEEEIDSNQPESAYDMDTDAESDY</sequence>
<feature type="compositionally biased region" description="Basic and acidic residues" evidence="1">
    <location>
        <begin position="282"/>
        <end position="292"/>
    </location>
</feature>
<feature type="compositionally biased region" description="Basic and acidic residues" evidence="1">
    <location>
        <begin position="452"/>
        <end position="461"/>
    </location>
</feature>
<dbReference type="GO" id="GO:0005634">
    <property type="term" value="C:nucleus"/>
    <property type="evidence" value="ECO:0007669"/>
    <property type="project" value="InterPro"/>
</dbReference>
<dbReference type="OrthoDB" id="25840at2759"/>
<dbReference type="Gene3D" id="3.40.50.10190">
    <property type="entry name" value="BRCT domain"/>
    <property type="match status" value="1"/>
</dbReference>
<dbReference type="SUPFAM" id="SSF49785">
    <property type="entry name" value="Galactose-binding domain-like"/>
    <property type="match status" value="1"/>
</dbReference>
<dbReference type="SUPFAM" id="SSF52113">
    <property type="entry name" value="BRCT domain"/>
    <property type="match status" value="1"/>
</dbReference>
<dbReference type="GO" id="GO:0006284">
    <property type="term" value="P:base-excision repair"/>
    <property type="evidence" value="ECO:0007669"/>
    <property type="project" value="TreeGrafter"/>
</dbReference>
<dbReference type="PANTHER" id="PTHR11370:SF5">
    <property type="entry name" value="DNA REPAIR PROTEIN XRCC1"/>
    <property type="match status" value="1"/>
</dbReference>
<dbReference type="Proteomes" id="UP000515204">
    <property type="component" value="Unplaced"/>
</dbReference>
<dbReference type="PROSITE" id="PS50172">
    <property type="entry name" value="BRCT"/>
    <property type="match status" value="1"/>
</dbReference>